<dbReference type="Gene3D" id="3.90.190.20">
    <property type="entry name" value="Mur ligase, C-terminal domain"/>
    <property type="match status" value="1"/>
</dbReference>
<dbReference type="InterPro" id="IPR036565">
    <property type="entry name" value="Mur-like_cat_sf"/>
</dbReference>
<keyword evidence="7 8" id="KW-0961">Cell wall biogenesis/degradation</keyword>
<dbReference type="PANTHER" id="PTHR43692">
    <property type="entry name" value="UDP-N-ACETYLMURAMOYLALANINE--D-GLUTAMATE LIGASE"/>
    <property type="match status" value="1"/>
</dbReference>
<evidence type="ECO:0000313" key="13">
    <source>
        <dbReference type="Proteomes" id="UP000253318"/>
    </source>
</evidence>
<sequence length="529" mass="54279">MPAGAAAERGPARAAAEREELRAAAEREELRAAAEREELRAAAEREELRTAAERAFAAALAGRAVCVTGLGVSGPPVARALLDRGARVTVIDGRTDEATRERAERLRHLGARVLLGAEALPEGTDLVVTSPGWRPDAVPLVQAARAGVEVIGDVELAWRLRPAGQTWLAVTGTNGKTTTVRMLEAMLRADGRSARAVGNVGTPVVEAVSPGPGEAAADVLAVELSSFQLHWSNSLRPHAATVLNVAPDHLDWHGGLDAYAAAKGRVYAPGTVRVVNAADPLSGRLADRADEADAAAGAAAARRVAFTLDTPRPGELGVVEDLLVDRAFVADPASTAEELATLADVRPAAPHNVANALAAAALARSVGVAPASVRAGLAAFAPEPHRISPVATVAGVHYVDDSKATNPHAAAASLSAYPSIVWVAGGLLKGADVEDLVAAAAPRLRGAVLLGADRDRLRAALDRHAPALPVVEVARSDSGAMAETVAAAAELARPGDTVLLAPAAASMDMFTDYNARGDAFAAAVRALRG</sequence>
<keyword evidence="7 8" id="KW-0133">Cell shape</keyword>
<dbReference type="GO" id="GO:0009252">
    <property type="term" value="P:peptidoglycan biosynthetic process"/>
    <property type="evidence" value="ECO:0007669"/>
    <property type="project" value="UniProtKB-UniRule"/>
</dbReference>
<evidence type="ECO:0000259" key="11">
    <source>
        <dbReference type="Pfam" id="PF08245"/>
    </source>
</evidence>
<dbReference type="GO" id="GO:0008764">
    <property type="term" value="F:UDP-N-acetylmuramoylalanine-D-glutamate ligase activity"/>
    <property type="evidence" value="ECO:0007669"/>
    <property type="project" value="UniProtKB-UniRule"/>
</dbReference>
<gene>
    <name evidence="7" type="primary">murD</name>
    <name evidence="12" type="ORF">DEF24_11760</name>
</gene>
<evidence type="ECO:0000259" key="10">
    <source>
        <dbReference type="Pfam" id="PF02875"/>
    </source>
</evidence>
<keyword evidence="5 7" id="KW-0547">Nucleotide-binding</keyword>
<dbReference type="EC" id="6.3.2.9" evidence="7 8"/>
<keyword evidence="6 7" id="KW-0067">ATP-binding</keyword>
<comment type="function">
    <text evidence="7 8">Cell wall formation. Catalyzes the addition of glutamate to the nucleotide precursor UDP-N-acetylmuramoyl-L-alanine (UMA).</text>
</comment>
<evidence type="ECO:0000256" key="4">
    <source>
        <dbReference type="ARBA" id="ARBA00022598"/>
    </source>
</evidence>
<dbReference type="Pfam" id="PF21799">
    <property type="entry name" value="MurD-like_N"/>
    <property type="match status" value="1"/>
</dbReference>
<keyword evidence="7 8" id="KW-0132">Cell division</keyword>
<feature type="binding site" evidence="7">
    <location>
        <begin position="172"/>
        <end position="178"/>
    </location>
    <ligand>
        <name>ATP</name>
        <dbReference type="ChEBI" id="CHEBI:30616"/>
    </ligand>
</feature>
<keyword evidence="4 7" id="KW-0436">Ligase</keyword>
<dbReference type="InterPro" id="IPR005762">
    <property type="entry name" value="MurD"/>
</dbReference>
<evidence type="ECO:0000256" key="6">
    <source>
        <dbReference type="ARBA" id="ARBA00022840"/>
    </source>
</evidence>
<evidence type="ECO:0000256" key="8">
    <source>
        <dbReference type="RuleBase" id="RU003664"/>
    </source>
</evidence>
<proteinExistence type="inferred from homology"/>
<comment type="catalytic activity">
    <reaction evidence="7 8">
        <text>UDP-N-acetyl-alpha-D-muramoyl-L-alanine + D-glutamate + ATP = UDP-N-acetyl-alpha-D-muramoyl-L-alanyl-D-glutamate + ADP + phosphate + H(+)</text>
        <dbReference type="Rhea" id="RHEA:16429"/>
        <dbReference type="ChEBI" id="CHEBI:15378"/>
        <dbReference type="ChEBI" id="CHEBI:29986"/>
        <dbReference type="ChEBI" id="CHEBI:30616"/>
        <dbReference type="ChEBI" id="CHEBI:43474"/>
        <dbReference type="ChEBI" id="CHEBI:83898"/>
        <dbReference type="ChEBI" id="CHEBI:83900"/>
        <dbReference type="ChEBI" id="CHEBI:456216"/>
        <dbReference type="EC" id="6.3.2.9"/>
    </reaction>
</comment>
<comment type="pathway">
    <text evidence="2 7 8">Cell wall biogenesis; peptidoglycan biosynthesis.</text>
</comment>
<keyword evidence="13" id="KW-1185">Reference proteome</keyword>
<dbReference type="Proteomes" id="UP000253318">
    <property type="component" value="Unassembled WGS sequence"/>
</dbReference>
<evidence type="ECO:0000256" key="7">
    <source>
        <dbReference type="HAMAP-Rule" id="MF_00639"/>
    </source>
</evidence>
<organism evidence="12 13">
    <name type="scientific">Marinitenerispora sediminis</name>
    <dbReference type="NCBI Taxonomy" id="1931232"/>
    <lineage>
        <taxon>Bacteria</taxon>
        <taxon>Bacillati</taxon>
        <taxon>Actinomycetota</taxon>
        <taxon>Actinomycetes</taxon>
        <taxon>Streptosporangiales</taxon>
        <taxon>Nocardiopsidaceae</taxon>
        <taxon>Marinitenerispora</taxon>
    </lineage>
</organism>
<feature type="region of interest" description="Disordered" evidence="9">
    <location>
        <begin position="1"/>
        <end position="21"/>
    </location>
</feature>
<reference evidence="12 13" key="1">
    <citation type="submission" date="2018-04" db="EMBL/GenBank/DDBJ databases">
        <title>Novel actinobacteria from marine sediment.</title>
        <authorList>
            <person name="Ng Z.Y."/>
            <person name="Tan G.Y.A."/>
        </authorList>
    </citation>
    <scope>NUCLEOTIDE SEQUENCE [LARGE SCALE GENOMIC DNA]</scope>
    <source>
        <strain evidence="12 13">TPS81</strain>
    </source>
</reference>
<dbReference type="OrthoDB" id="9809796at2"/>
<feature type="compositionally biased region" description="Low complexity" evidence="9">
    <location>
        <begin position="1"/>
        <end position="14"/>
    </location>
</feature>
<comment type="similarity">
    <text evidence="7">Belongs to the MurCDEF family.</text>
</comment>
<dbReference type="AlphaFoldDB" id="A0A368T5F4"/>
<protein>
    <recommendedName>
        <fullName evidence="7 8">UDP-N-acetylmuramoylalanine--D-glutamate ligase</fullName>
        <ecNumber evidence="7 8">6.3.2.9</ecNumber>
    </recommendedName>
    <alternativeName>
        <fullName evidence="7">D-glutamic acid-adding enzyme</fullName>
    </alternativeName>
    <alternativeName>
        <fullName evidence="7">UDP-N-acetylmuramoyl-L-alanyl-D-glutamate synthetase</fullName>
    </alternativeName>
</protein>
<evidence type="ECO:0000313" key="12">
    <source>
        <dbReference type="EMBL" id="RCV58931.1"/>
    </source>
</evidence>
<dbReference type="UniPathway" id="UPA00219"/>
<dbReference type="PANTHER" id="PTHR43692:SF1">
    <property type="entry name" value="UDP-N-ACETYLMURAMOYLALANINE--D-GLUTAMATE LIGASE"/>
    <property type="match status" value="1"/>
</dbReference>
<comment type="subcellular location">
    <subcellularLocation>
        <location evidence="1 7 8">Cytoplasm</location>
    </subcellularLocation>
</comment>
<accession>A0A368T5F4</accession>
<dbReference type="GO" id="GO:0008360">
    <property type="term" value="P:regulation of cell shape"/>
    <property type="evidence" value="ECO:0007669"/>
    <property type="project" value="UniProtKB-KW"/>
</dbReference>
<dbReference type="GO" id="GO:0005524">
    <property type="term" value="F:ATP binding"/>
    <property type="evidence" value="ECO:0007669"/>
    <property type="project" value="UniProtKB-UniRule"/>
</dbReference>
<dbReference type="SUPFAM" id="SSF53623">
    <property type="entry name" value="MurD-like peptide ligases, catalytic domain"/>
    <property type="match status" value="1"/>
</dbReference>
<dbReference type="Pfam" id="PF02875">
    <property type="entry name" value="Mur_ligase_C"/>
    <property type="match status" value="1"/>
</dbReference>
<evidence type="ECO:0000256" key="3">
    <source>
        <dbReference type="ARBA" id="ARBA00022490"/>
    </source>
</evidence>
<comment type="caution">
    <text evidence="12">The sequence shown here is derived from an EMBL/GenBank/DDBJ whole genome shotgun (WGS) entry which is preliminary data.</text>
</comment>
<evidence type="ECO:0000256" key="9">
    <source>
        <dbReference type="SAM" id="MobiDB-lite"/>
    </source>
</evidence>
<evidence type="ECO:0000256" key="1">
    <source>
        <dbReference type="ARBA" id="ARBA00004496"/>
    </source>
</evidence>
<dbReference type="GO" id="GO:0051301">
    <property type="term" value="P:cell division"/>
    <property type="evidence" value="ECO:0007669"/>
    <property type="project" value="UniProtKB-KW"/>
</dbReference>
<dbReference type="GO" id="GO:0005737">
    <property type="term" value="C:cytoplasm"/>
    <property type="evidence" value="ECO:0007669"/>
    <property type="project" value="UniProtKB-SubCell"/>
</dbReference>
<dbReference type="GO" id="GO:0071555">
    <property type="term" value="P:cell wall organization"/>
    <property type="evidence" value="ECO:0007669"/>
    <property type="project" value="UniProtKB-KW"/>
</dbReference>
<dbReference type="InterPro" id="IPR004101">
    <property type="entry name" value="Mur_ligase_C"/>
</dbReference>
<dbReference type="SUPFAM" id="SSF53244">
    <property type="entry name" value="MurD-like peptide ligases, peptide-binding domain"/>
    <property type="match status" value="1"/>
</dbReference>
<evidence type="ECO:0000256" key="5">
    <source>
        <dbReference type="ARBA" id="ARBA00022741"/>
    </source>
</evidence>
<feature type="domain" description="Mur ligase central" evidence="11">
    <location>
        <begin position="170"/>
        <end position="363"/>
    </location>
</feature>
<dbReference type="EMBL" id="QEIN01000078">
    <property type="protein sequence ID" value="RCV58931.1"/>
    <property type="molecule type" value="Genomic_DNA"/>
</dbReference>
<dbReference type="Pfam" id="PF08245">
    <property type="entry name" value="Mur_ligase_M"/>
    <property type="match status" value="1"/>
</dbReference>
<dbReference type="Gene3D" id="3.40.50.720">
    <property type="entry name" value="NAD(P)-binding Rossmann-like Domain"/>
    <property type="match status" value="1"/>
</dbReference>
<keyword evidence="3 7" id="KW-0963">Cytoplasm</keyword>
<dbReference type="Gene3D" id="3.40.1190.10">
    <property type="entry name" value="Mur-like, catalytic domain"/>
    <property type="match status" value="1"/>
</dbReference>
<name>A0A368T5F4_9ACTN</name>
<keyword evidence="7 8" id="KW-0573">Peptidoglycan synthesis</keyword>
<dbReference type="NCBIfam" id="TIGR01087">
    <property type="entry name" value="murD"/>
    <property type="match status" value="1"/>
</dbReference>
<keyword evidence="7 8" id="KW-0131">Cell cycle</keyword>
<dbReference type="InterPro" id="IPR013221">
    <property type="entry name" value="Mur_ligase_cen"/>
</dbReference>
<evidence type="ECO:0000256" key="2">
    <source>
        <dbReference type="ARBA" id="ARBA00004752"/>
    </source>
</evidence>
<dbReference type="HAMAP" id="MF_00639">
    <property type="entry name" value="MurD"/>
    <property type="match status" value="1"/>
</dbReference>
<feature type="domain" description="Mur ligase C-terminal" evidence="10">
    <location>
        <begin position="385"/>
        <end position="503"/>
    </location>
</feature>
<dbReference type="SUPFAM" id="SSF51984">
    <property type="entry name" value="MurCD N-terminal domain"/>
    <property type="match status" value="1"/>
</dbReference>
<dbReference type="InterPro" id="IPR036615">
    <property type="entry name" value="Mur_ligase_C_dom_sf"/>
</dbReference>